<evidence type="ECO:0000313" key="3">
    <source>
        <dbReference type="Proteomes" id="UP000327194"/>
    </source>
</evidence>
<dbReference type="Pfam" id="PF13456">
    <property type="entry name" value="RVT_3"/>
    <property type="match status" value="1"/>
</dbReference>
<accession>A0AAE6TW86</accession>
<keyword evidence="2" id="KW-0808">Transferase</keyword>
<dbReference type="GO" id="GO:0003964">
    <property type="term" value="F:RNA-directed DNA polymerase activity"/>
    <property type="evidence" value="ECO:0007669"/>
    <property type="project" value="UniProtKB-KW"/>
</dbReference>
<name>A0AAE6TW86_9LACO</name>
<dbReference type="GO" id="GO:0003676">
    <property type="term" value="F:nucleic acid binding"/>
    <property type="evidence" value="ECO:0007669"/>
    <property type="project" value="InterPro"/>
</dbReference>
<keyword evidence="2" id="KW-0695">RNA-directed DNA polymerase</keyword>
<dbReference type="EMBL" id="CP045562">
    <property type="protein sequence ID" value="QFX92639.1"/>
    <property type="molecule type" value="Genomic_DNA"/>
</dbReference>
<dbReference type="SUPFAM" id="SSF53098">
    <property type="entry name" value="Ribonuclease H-like"/>
    <property type="match status" value="1"/>
</dbReference>
<dbReference type="InterPro" id="IPR036397">
    <property type="entry name" value="RNaseH_sf"/>
</dbReference>
<dbReference type="GO" id="GO:0004523">
    <property type="term" value="F:RNA-DNA hybrid ribonuclease activity"/>
    <property type="evidence" value="ECO:0007669"/>
    <property type="project" value="InterPro"/>
</dbReference>
<feature type="domain" description="RNase H type-1" evidence="1">
    <location>
        <begin position="6"/>
        <end position="127"/>
    </location>
</feature>
<keyword evidence="2" id="KW-0548">Nucleotidyltransferase</keyword>
<dbReference type="InterPro" id="IPR002156">
    <property type="entry name" value="RNaseH_domain"/>
</dbReference>
<dbReference type="Proteomes" id="UP000327194">
    <property type="component" value="Chromosome"/>
</dbReference>
<dbReference type="Gene3D" id="3.30.420.10">
    <property type="entry name" value="Ribonuclease H-like superfamily/Ribonuclease H"/>
    <property type="match status" value="1"/>
</dbReference>
<sequence>MYKLYSDAAIKPQSHQCGIGILIVHKQEQLQIKKQCKAKDNHVGEFKACIEALKVLQHHLRHSGKIPGNVTVLYYTDSSILSDSINKQYAKHYQKYIDQIIELESHFAFVLTKWIPDNQNMGAHELAFQALHSS</sequence>
<dbReference type="InterPro" id="IPR012337">
    <property type="entry name" value="RNaseH-like_sf"/>
</dbReference>
<evidence type="ECO:0000313" key="2">
    <source>
        <dbReference type="EMBL" id="QFX92639.1"/>
    </source>
</evidence>
<gene>
    <name evidence="2" type="ORF">LF543_03295</name>
</gene>
<evidence type="ECO:0000259" key="1">
    <source>
        <dbReference type="Pfam" id="PF13456"/>
    </source>
</evidence>
<dbReference type="CDD" id="cd09279">
    <property type="entry name" value="RNase_HI_like"/>
    <property type="match status" value="1"/>
</dbReference>
<protein>
    <submittedName>
        <fullName evidence="2">Reverse transcriptase-like protein</fullName>
    </submittedName>
</protein>
<dbReference type="KEGG" id="lfv:LF543_03295"/>
<dbReference type="AlphaFoldDB" id="A0AAE6TW86"/>
<reference evidence="2 3" key="1">
    <citation type="submission" date="2019-10" db="EMBL/GenBank/DDBJ databases">
        <title>Genome sequencing of Lactobacillus fructivorans.</title>
        <authorList>
            <person name="Kim K."/>
        </authorList>
    </citation>
    <scope>NUCLEOTIDE SEQUENCE [LARGE SCALE GENOMIC DNA]</scope>
    <source>
        <strain evidence="2 3">LF543</strain>
    </source>
</reference>
<organism evidence="2 3">
    <name type="scientific">Fructilactobacillus fructivorans</name>
    <dbReference type="NCBI Taxonomy" id="1614"/>
    <lineage>
        <taxon>Bacteria</taxon>
        <taxon>Bacillati</taxon>
        <taxon>Bacillota</taxon>
        <taxon>Bacilli</taxon>
        <taxon>Lactobacillales</taxon>
        <taxon>Lactobacillaceae</taxon>
        <taxon>Fructilactobacillus</taxon>
    </lineage>
</organism>
<proteinExistence type="predicted"/>
<dbReference type="RefSeq" id="WP_010021468.1">
    <property type="nucleotide sequence ID" value="NZ_AZDS01000001.1"/>
</dbReference>